<gene>
    <name evidence="2" type="ORF">NW762_012692</name>
</gene>
<dbReference type="Proteomes" id="UP001152049">
    <property type="component" value="Unassembled WGS sequence"/>
</dbReference>
<feature type="transmembrane region" description="Helical" evidence="1">
    <location>
        <begin position="179"/>
        <end position="197"/>
    </location>
</feature>
<evidence type="ECO:0000256" key="1">
    <source>
        <dbReference type="SAM" id="Phobius"/>
    </source>
</evidence>
<sequence length="409" mass="46122">MNTSEPTLACPSDESRAEKELIVKIVVAHLTAAVAFCNFLSLRNEKLTSIEPVLFLLSPFIVVFQTILGLVVINVASIYNIVFISRSFREHVDAYARQWSILFGRKPDSNTGVKRSPTESLESQENTTRSKLGKAWVRLGSSATTFGTLFQCVSTIFLYKRRYELHGWDSLTIVDYRTFELAVGGAFVSVLSLAFLLRLPGFGYAPETEYRSTEEAPEEPIILFFRGDTRRCPRWYQFYTSDHGHHSSMLAWFLCVCSATYRGQVLIPRVYGGVYAAMHQMVMEKFSLDISVTRFYVYVGIFLVVAFTMSKIYLLIDKAASCSALVLLPFMLIVAGVAIAFFCMWLMMLAPLVVVSFLPVVNGPLCAFGLKGYEVQQMLSQPPFVPPMNETECLALWKDPMAEYLWSLV</sequence>
<evidence type="ECO:0000313" key="2">
    <source>
        <dbReference type="EMBL" id="KAJ4248363.1"/>
    </source>
</evidence>
<proteinExistence type="predicted"/>
<accession>A0A9W8RQE9</accession>
<dbReference type="OrthoDB" id="10250990at2759"/>
<keyword evidence="1" id="KW-0812">Transmembrane</keyword>
<comment type="caution">
    <text evidence="2">The sequence shown here is derived from an EMBL/GenBank/DDBJ whole genome shotgun (WGS) entry which is preliminary data.</text>
</comment>
<keyword evidence="3" id="KW-1185">Reference proteome</keyword>
<protein>
    <submittedName>
        <fullName evidence="2">Uncharacterized protein</fullName>
    </submittedName>
</protein>
<feature type="transmembrane region" description="Helical" evidence="1">
    <location>
        <begin position="326"/>
        <end position="347"/>
    </location>
</feature>
<name>A0A9W8RQE9_9HYPO</name>
<feature type="transmembrane region" description="Helical" evidence="1">
    <location>
        <begin position="53"/>
        <end position="79"/>
    </location>
</feature>
<dbReference type="AlphaFoldDB" id="A0A9W8RQE9"/>
<organism evidence="2 3">
    <name type="scientific">Fusarium torreyae</name>
    <dbReference type="NCBI Taxonomy" id="1237075"/>
    <lineage>
        <taxon>Eukaryota</taxon>
        <taxon>Fungi</taxon>
        <taxon>Dikarya</taxon>
        <taxon>Ascomycota</taxon>
        <taxon>Pezizomycotina</taxon>
        <taxon>Sordariomycetes</taxon>
        <taxon>Hypocreomycetidae</taxon>
        <taxon>Hypocreales</taxon>
        <taxon>Nectriaceae</taxon>
        <taxon>Fusarium</taxon>
    </lineage>
</organism>
<feature type="transmembrane region" description="Helical" evidence="1">
    <location>
        <begin position="135"/>
        <end position="159"/>
    </location>
</feature>
<evidence type="ECO:0000313" key="3">
    <source>
        <dbReference type="Proteomes" id="UP001152049"/>
    </source>
</evidence>
<keyword evidence="1" id="KW-0472">Membrane</keyword>
<feature type="transmembrane region" description="Helical" evidence="1">
    <location>
        <begin position="295"/>
        <end position="314"/>
    </location>
</feature>
<keyword evidence="1" id="KW-1133">Transmembrane helix</keyword>
<feature type="transmembrane region" description="Helical" evidence="1">
    <location>
        <begin position="21"/>
        <end position="41"/>
    </location>
</feature>
<feature type="transmembrane region" description="Helical" evidence="1">
    <location>
        <begin position="353"/>
        <end position="370"/>
    </location>
</feature>
<dbReference type="EMBL" id="JAOQAZ010000036">
    <property type="protein sequence ID" value="KAJ4248363.1"/>
    <property type="molecule type" value="Genomic_DNA"/>
</dbReference>
<reference evidence="2" key="1">
    <citation type="submission" date="2022-09" db="EMBL/GenBank/DDBJ databases">
        <title>Fusarium specimens isolated from Avocado Roots.</title>
        <authorList>
            <person name="Stajich J."/>
            <person name="Roper C."/>
            <person name="Heimlech-Rivalta G."/>
        </authorList>
    </citation>
    <scope>NUCLEOTIDE SEQUENCE</scope>
    <source>
        <strain evidence="2">CF00136</strain>
    </source>
</reference>